<evidence type="ECO:0000313" key="1">
    <source>
        <dbReference type="EMBL" id="MBE9396485.1"/>
    </source>
</evidence>
<comment type="caution">
    <text evidence="1">The sequence shown here is derived from an EMBL/GenBank/DDBJ whole genome shotgun (WGS) entry which is preliminary data.</text>
</comment>
<dbReference type="InterPro" id="IPR009776">
    <property type="entry name" value="Spore_0_M"/>
</dbReference>
<dbReference type="Pfam" id="PF07070">
    <property type="entry name" value="Spo0M"/>
    <property type="match status" value="1"/>
</dbReference>
<accession>A0A8J7K553</accession>
<organism evidence="1 2">
    <name type="scientific">Pontibacterium sinense</name>
    <dbReference type="NCBI Taxonomy" id="2781979"/>
    <lineage>
        <taxon>Bacteria</taxon>
        <taxon>Pseudomonadati</taxon>
        <taxon>Pseudomonadota</taxon>
        <taxon>Gammaproteobacteria</taxon>
        <taxon>Oceanospirillales</taxon>
        <taxon>Oceanospirillaceae</taxon>
        <taxon>Pontibacterium</taxon>
    </lineage>
</organism>
<dbReference type="Proteomes" id="UP000640333">
    <property type="component" value="Unassembled WGS sequence"/>
</dbReference>
<proteinExistence type="predicted"/>
<name>A0A8J7K553_9GAMM</name>
<dbReference type="RefSeq" id="WP_193952033.1">
    <property type="nucleotide sequence ID" value="NZ_JADEYS010000003.1"/>
</dbReference>
<dbReference type="PANTHER" id="PTHR40053">
    <property type="entry name" value="SPORULATION-CONTROL PROTEIN SPO0M"/>
    <property type="match status" value="1"/>
</dbReference>
<keyword evidence="2" id="KW-1185">Reference proteome</keyword>
<reference evidence="1" key="1">
    <citation type="submission" date="2020-10" db="EMBL/GenBank/DDBJ databases">
        <title>Bacterium isolated from coastal waters sediment.</title>
        <authorList>
            <person name="Chen R.-J."/>
            <person name="Lu D.-C."/>
            <person name="Zhu K.-L."/>
            <person name="Du Z.-J."/>
        </authorList>
    </citation>
    <scope>NUCLEOTIDE SEQUENCE</scope>
    <source>
        <strain evidence="1">N1Y112</strain>
    </source>
</reference>
<dbReference type="PANTHER" id="PTHR40053:SF1">
    <property type="entry name" value="SPORULATION-CONTROL PROTEIN SPO0M"/>
    <property type="match status" value="1"/>
</dbReference>
<dbReference type="EMBL" id="JADEYS010000003">
    <property type="protein sequence ID" value="MBE9396485.1"/>
    <property type="molecule type" value="Genomic_DNA"/>
</dbReference>
<protein>
    <submittedName>
        <fullName evidence="1">Sporulation protein</fullName>
    </submittedName>
</protein>
<evidence type="ECO:0000313" key="2">
    <source>
        <dbReference type="Proteomes" id="UP000640333"/>
    </source>
</evidence>
<gene>
    <name evidence="1" type="ORF">IOQ59_04335</name>
</gene>
<dbReference type="AlphaFoldDB" id="A0A8J7K553"/>
<sequence length="247" mass="27136">MFKKLLASVGIGAAKVDTVLETDTLMPGQPFRATIEITAGDVEQDISGIELALVTRAEVETDDGEHNENIKLQKWLVQEKVTLQPGETISVPFEAMLHQETPITALHCNSNRCQVWLATGLEIDMALDASDKDPLNIVPTDAMRAFVGALENCGYYLNSADVEKGFLRGDGFASSAGAYQELEFRPQSGGLFGIKEVEVSFVPESNRTHVLMELDRSFRGDGFISVTLEHSELSQDAIEQYLQQVLN</sequence>